<evidence type="ECO:0000313" key="3">
    <source>
        <dbReference type="EMBL" id="MCM2370537.1"/>
    </source>
</evidence>
<feature type="region of interest" description="Disordered" evidence="1">
    <location>
        <begin position="22"/>
        <end position="57"/>
    </location>
</feature>
<accession>A0ABT0U0X0</accession>
<organism evidence="3 4">
    <name type="scientific">Aporhodopirellula aestuarii</name>
    <dbReference type="NCBI Taxonomy" id="2950107"/>
    <lineage>
        <taxon>Bacteria</taxon>
        <taxon>Pseudomonadati</taxon>
        <taxon>Planctomycetota</taxon>
        <taxon>Planctomycetia</taxon>
        <taxon>Pirellulales</taxon>
        <taxon>Pirellulaceae</taxon>
        <taxon>Aporhodopirellula</taxon>
    </lineage>
</organism>
<gene>
    <name evidence="3" type="ORF">NB063_07840</name>
</gene>
<reference evidence="3 4" key="1">
    <citation type="journal article" date="2022" name="Syst. Appl. Microbiol.">
        <title>Rhodopirellula aestuarii sp. nov., a novel member of the genus Rhodopirellula isolated from brackish sediments collected in the Tagus River estuary, Portugal.</title>
        <authorList>
            <person name="Vitorino I.R."/>
            <person name="Klimek D."/>
            <person name="Calusinska M."/>
            <person name="Lobo-da-Cunha A."/>
            <person name="Vasconcelos V."/>
            <person name="Lage O.M."/>
        </authorList>
    </citation>
    <scope>NUCLEOTIDE SEQUENCE [LARGE SCALE GENOMIC DNA]</scope>
    <source>
        <strain evidence="3 4">ICT_H3.1</strain>
    </source>
</reference>
<comment type="caution">
    <text evidence="3">The sequence shown here is derived from an EMBL/GenBank/DDBJ whole genome shotgun (WGS) entry which is preliminary data.</text>
</comment>
<dbReference type="PROSITE" id="PS51257">
    <property type="entry name" value="PROKAR_LIPOPROTEIN"/>
    <property type="match status" value="1"/>
</dbReference>
<evidence type="ECO:0000256" key="2">
    <source>
        <dbReference type="SAM" id="SignalP"/>
    </source>
</evidence>
<evidence type="ECO:0000313" key="4">
    <source>
        <dbReference type="Proteomes" id="UP001202961"/>
    </source>
</evidence>
<keyword evidence="4" id="KW-1185">Reference proteome</keyword>
<evidence type="ECO:0000256" key="1">
    <source>
        <dbReference type="SAM" id="MobiDB-lite"/>
    </source>
</evidence>
<sequence>MKILSLFASALLVVALSSFSGCGSDDGSTVIQPDPARVDWTPPEDDPSLPYGAPTPQ</sequence>
<evidence type="ECO:0008006" key="5">
    <source>
        <dbReference type="Google" id="ProtNLM"/>
    </source>
</evidence>
<dbReference type="EMBL" id="JAMQBK010000023">
    <property type="protein sequence ID" value="MCM2370537.1"/>
    <property type="molecule type" value="Genomic_DNA"/>
</dbReference>
<feature type="chain" id="PRO_5046388218" description="Secreted protein" evidence="2">
    <location>
        <begin position="24"/>
        <end position="57"/>
    </location>
</feature>
<proteinExistence type="predicted"/>
<feature type="signal peptide" evidence="2">
    <location>
        <begin position="1"/>
        <end position="23"/>
    </location>
</feature>
<dbReference type="Proteomes" id="UP001202961">
    <property type="component" value="Unassembled WGS sequence"/>
</dbReference>
<protein>
    <recommendedName>
        <fullName evidence="5">Secreted protein</fullName>
    </recommendedName>
</protein>
<name>A0ABT0U0X0_9BACT</name>
<keyword evidence="2" id="KW-0732">Signal</keyword>